<reference evidence="2" key="1">
    <citation type="submission" date="2021-01" db="EMBL/GenBank/DDBJ databases">
        <title>Caligus Genome Assembly.</title>
        <authorList>
            <person name="Gallardo-Escarate C."/>
        </authorList>
    </citation>
    <scope>NUCLEOTIDE SEQUENCE [LARGE SCALE GENOMIC DNA]</scope>
</reference>
<dbReference type="EMBL" id="CP045898">
    <property type="protein sequence ID" value="QQP39985.1"/>
    <property type="molecule type" value="Genomic_DNA"/>
</dbReference>
<evidence type="ECO:0000313" key="2">
    <source>
        <dbReference type="Proteomes" id="UP000595437"/>
    </source>
</evidence>
<gene>
    <name evidence="1" type="ORF">FKW44_013869</name>
</gene>
<dbReference type="Proteomes" id="UP000595437">
    <property type="component" value="Chromosome 9"/>
</dbReference>
<accession>A0A7T8K011</accession>
<protein>
    <submittedName>
        <fullName evidence="1">Uncharacterized protein</fullName>
    </submittedName>
</protein>
<evidence type="ECO:0000313" key="1">
    <source>
        <dbReference type="EMBL" id="QQP39985.1"/>
    </source>
</evidence>
<sequence length="73" mass="8521">MQDMQCNDESLFSPLQLRFERNPHHTASEGYLKQNPLVVLKDTSRKKYNAIQIRIEPKESHNADTAFTKYAII</sequence>
<proteinExistence type="predicted"/>
<organism evidence="1 2">
    <name type="scientific">Caligus rogercresseyi</name>
    <name type="common">Sea louse</name>
    <dbReference type="NCBI Taxonomy" id="217165"/>
    <lineage>
        <taxon>Eukaryota</taxon>
        <taxon>Metazoa</taxon>
        <taxon>Ecdysozoa</taxon>
        <taxon>Arthropoda</taxon>
        <taxon>Crustacea</taxon>
        <taxon>Multicrustacea</taxon>
        <taxon>Hexanauplia</taxon>
        <taxon>Copepoda</taxon>
        <taxon>Siphonostomatoida</taxon>
        <taxon>Caligidae</taxon>
        <taxon>Caligus</taxon>
    </lineage>
</organism>
<dbReference type="AlphaFoldDB" id="A0A7T8K011"/>
<keyword evidence="2" id="KW-1185">Reference proteome</keyword>
<name>A0A7T8K011_CALRO</name>